<feature type="repeat" description="TPR" evidence="3">
    <location>
        <begin position="70"/>
        <end position="103"/>
    </location>
</feature>
<dbReference type="InterPro" id="IPR051685">
    <property type="entry name" value="Ycf3/AcsC/BcsC/TPR_MFPF"/>
</dbReference>
<dbReference type="PANTHER" id="PTHR44943:SF8">
    <property type="entry name" value="TPR REPEAT-CONTAINING PROTEIN MJ0263"/>
    <property type="match status" value="1"/>
</dbReference>
<keyword evidence="2 3" id="KW-0802">TPR repeat</keyword>
<comment type="caution">
    <text evidence="4">The sequence shown here is derived from an EMBL/GenBank/DDBJ whole genome shotgun (WGS) entry which is preliminary data.</text>
</comment>
<dbReference type="Gene3D" id="1.25.40.10">
    <property type="entry name" value="Tetratricopeptide repeat domain"/>
    <property type="match status" value="3"/>
</dbReference>
<evidence type="ECO:0000256" key="2">
    <source>
        <dbReference type="ARBA" id="ARBA00022803"/>
    </source>
</evidence>
<dbReference type="PROSITE" id="PS50005">
    <property type="entry name" value="TPR"/>
    <property type="match status" value="7"/>
</dbReference>
<evidence type="ECO:0000256" key="3">
    <source>
        <dbReference type="PROSITE-ProRule" id="PRU00339"/>
    </source>
</evidence>
<gene>
    <name evidence="4" type="ORF">GCM10023091_05150</name>
</gene>
<dbReference type="Pfam" id="PF13431">
    <property type="entry name" value="TPR_17"/>
    <property type="match status" value="1"/>
</dbReference>
<feature type="repeat" description="TPR" evidence="3">
    <location>
        <begin position="36"/>
        <end position="69"/>
    </location>
</feature>
<proteinExistence type="predicted"/>
<reference evidence="5" key="1">
    <citation type="journal article" date="2019" name="Int. J. Syst. Evol. Microbiol.">
        <title>The Global Catalogue of Microorganisms (GCM) 10K type strain sequencing project: providing services to taxonomists for standard genome sequencing and annotation.</title>
        <authorList>
            <consortium name="The Broad Institute Genomics Platform"/>
            <consortium name="The Broad Institute Genome Sequencing Center for Infectious Disease"/>
            <person name="Wu L."/>
            <person name="Ma J."/>
        </authorList>
    </citation>
    <scope>NUCLEOTIDE SEQUENCE [LARGE SCALE GENOMIC DNA]</scope>
    <source>
        <strain evidence="5">JCM 31920</strain>
    </source>
</reference>
<feature type="repeat" description="TPR" evidence="3">
    <location>
        <begin position="274"/>
        <end position="307"/>
    </location>
</feature>
<keyword evidence="5" id="KW-1185">Reference proteome</keyword>
<evidence type="ECO:0000313" key="4">
    <source>
        <dbReference type="EMBL" id="GAA4432679.1"/>
    </source>
</evidence>
<feature type="repeat" description="TPR" evidence="3">
    <location>
        <begin position="240"/>
        <end position="273"/>
    </location>
</feature>
<dbReference type="EMBL" id="BAABEY010000002">
    <property type="protein sequence ID" value="GAA4432679.1"/>
    <property type="molecule type" value="Genomic_DNA"/>
</dbReference>
<dbReference type="InterPro" id="IPR019734">
    <property type="entry name" value="TPR_rpt"/>
</dbReference>
<name>A0ABP8LP96_9BACT</name>
<sequence length="351" mass="38838">MTYTSYLAAMKIIIFAVLSSLLCLMMACTSQDKSEAGVFFLKGNIQFKDKRFAEAIRFYDEAIKKYPKLTDAYLNKGLALSQLGKSEEAYAALSRALELEDGFHEARMARAEAALVLGRTAQAEDDLSLLTNVYKDSTRFYLVRGNLMVDKNQKGAAYADFDKAILLDPENVEALVNRGAMFFEDGKTKEAGDDFARALALNPAQKEALNNRGLVLLKEGNPGEALGYFEKVLIRTPDDGYALNNKGEALLLLGKRDEALKALSRSLEFKPDNAYALKNMGLYYFSGKDYENAARFLDKAVSLEQNVPGLYGLAGKCHFLLNNSARACQLWALGKVLNDSLAISESVRNCR</sequence>
<dbReference type="Pfam" id="PF13432">
    <property type="entry name" value="TPR_16"/>
    <property type="match status" value="2"/>
</dbReference>
<protein>
    <recommendedName>
        <fullName evidence="6">Tetratricopeptide repeat protein</fullName>
    </recommendedName>
</protein>
<dbReference type="SMART" id="SM00028">
    <property type="entry name" value="TPR"/>
    <property type="match status" value="8"/>
</dbReference>
<dbReference type="Proteomes" id="UP001501508">
    <property type="component" value="Unassembled WGS sequence"/>
</dbReference>
<feature type="repeat" description="TPR" evidence="3">
    <location>
        <begin position="206"/>
        <end position="239"/>
    </location>
</feature>
<dbReference type="SUPFAM" id="SSF48452">
    <property type="entry name" value="TPR-like"/>
    <property type="match status" value="1"/>
</dbReference>
<dbReference type="PANTHER" id="PTHR44943">
    <property type="entry name" value="CELLULOSE SYNTHASE OPERON PROTEIN C"/>
    <property type="match status" value="1"/>
</dbReference>
<evidence type="ECO:0000256" key="1">
    <source>
        <dbReference type="ARBA" id="ARBA00022737"/>
    </source>
</evidence>
<accession>A0ABP8LP96</accession>
<dbReference type="Pfam" id="PF13181">
    <property type="entry name" value="TPR_8"/>
    <property type="match status" value="1"/>
</dbReference>
<evidence type="ECO:0008006" key="6">
    <source>
        <dbReference type="Google" id="ProtNLM"/>
    </source>
</evidence>
<feature type="repeat" description="TPR" evidence="3">
    <location>
        <begin position="172"/>
        <end position="205"/>
    </location>
</feature>
<evidence type="ECO:0000313" key="5">
    <source>
        <dbReference type="Proteomes" id="UP001501508"/>
    </source>
</evidence>
<feature type="repeat" description="TPR" evidence="3">
    <location>
        <begin position="138"/>
        <end position="171"/>
    </location>
</feature>
<keyword evidence="1" id="KW-0677">Repeat</keyword>
<dbReference type="InterPro" id="IPR011990">
    <property type="entry name" value="TPR-like_helical_dom_sf"/>
</dbReference>
<organism evidence="4 5">
    <name type="scientific">Ravibacter arvi</name>
    <dbReference type="NCBI Taxonomy" id="2051041"/>
    <lineage>
        <taxon>Bacteria</taxon>
        <taxon>Pseudomonadati</taxon>
        <taxon>Bacteroidota</taxon>
        <taxon>Cytophagia</taxon>
        <taxon>Cytophagales</taxon>
        <taxon>Spirosomataceae</taxon>
        <taxon>Ravibacter</taxon>
    </lineage>
</organism>